<gene>
    <name evidence="2" type="ORF">PCOR1329_LOCUS39391</name>
</gene>
<evidence type="ECO:0000313" key="3">
    <source>
        <dbReference type="Proteomes" id="UP001189429"/>
    </source>
</evidence>
<keyword evidence="3" id="KW-1185">Reference proteome</keyword>
<proteinExistence type="predicted"/>
<reference evidence="2" key="1">
    <citation type="submission" date="2023-10" db="EMBL/GenBank/DDBJ databases">
        <authorList>
            <person name="Chen Y."/>
            <person name="Shah S."/>
            <person name="Dougan E. K."/>
            <person name="Thang M."/>
            <person name="Chan C."/>
        </authorList>
    </citation>
    <scope>NUCLEOTIDE SEQUENCE [LARGE SCALE GENOMIC DNA]</scope>
</reference>
<organism evidence="2 3">
    <name type="scientific">Prorocentrum cordatum</name>
    <dbReference type="NCBI Taxonomy" id="2364126"/>
    <lineage>
        <taxon>Eukaryota</taxon>
        <taxon>Sar</taxon>
        <taxon>Alveolata</taxon>
        <taxon>Dinophyceae</taxon>
        <taxon>Prorocentrales</taxon>
        <taxon>Prorocentraceae</taxon>
        <taxon>Prorocentrum</taxon>
    </lineage>
</organism>
<accession>A0ABN9TIA4</accession>
<name>A0ABN9TIA4_9DINO</name>
<evidence type="ECO:0000256" key="1">
    <source>
        <dbReference type="SAM" id="MobiDB-lite"/>
    </source>
</evidence>
<dbReference type="EMBL" id="CAUYUJ010014756">
    <property type="protein sequence ID" value="CAK0845663.1"/>
    <property type="molecule type" value="Genomic_DNA"/>
</dbReference>
<comment type="caution">
    <text evidence="2">The sequence shown here is derived from an EMBL/GenBank/DDBJ whole genome shotgun (WGS) entry which is preliminary data.</text>
</comment>
<evidence type="ECO:0000313" key="2">
    <source>
        <dbReference type="EMBL" id="CAK0845663.1"/>
    </source>
</evidence>
<sequence length="273" mass="30133">MPSEDAALRAAFPRLQVEQASGEKRTPLSTLIRRCIAKFSNGLDDVKPHYRGQRRRTDSKSLDDAMSSLSDASVARATSAIEAAGYPERPHRNAVSFVKDIAALRNMPPRGMGKTTGKKNIVWGSLRYATSPAQLEHLLNPGRYHCAESRHSGWARKSLPLTERHQERELLQDAFLSYVMTNPWTEDPFALRSTDLLFVVGVVLVEDGSEVAKGGTHSTWETLTKTPRVALAEEVQLHLAHSERGCSPSKMVATTSMPAAYLQARSKTLSRAP</sequence>
<feature type="region of interest" description="Disordered" evidence="1">
    <location>
        <begin position="46"/>
        <end position="65"/>
    </location>
</feature>
<protein>
    <submittedName>
        <fullName evidence="2">Uncharacterized protein</fullName>
    </submittedName>
</protein>
<dbReference type="Proteomes" id="UP001189429">
    <property type="component" value="Unassembled WGS sequence"/>
</dbReference>